<comment type="similarity">
    <text evidence="2">Belongs to the GerABKC lipoprotein family.</text>
</comment>
<dbReference type="GO" id="GO:0016020">
    <property type="term" value="C:membrane"/>
    <property type="evidence" value="ECO:0007669"/>
    <property type="project" value="UniProtKB-SubCell"/>
</dbReference>
<evidence type="ECO:0000256" key="5">
    <source>
        <dbReference type="ARBA" id="ARBA00023136"/>
    </source>
</evidence>
<keyword evidence="6" id="KW-0564">Palmitate</keyword>
<protein>
    <recommendedName>
        <fullName evidence="12">Spore germination protein</fullName>
    </recommendedName>
</protein>
<evidence type="ECO:0000313" key="11">
    <source>
        <dbReference type="Proteomes" id="UP000031950"/>
    </source>
</evidence>
<dbReference type="InterPro" id="IPR046953">
    <property type="entry name" value="Spore_GerAC-like_C"/>
</dbReference>
<dbReference type="NCBIfam" id="TIGR02887">
    <property type="entry name" value="spore_ger_x_C"/>
    <property type="match status" value="1"/>
</dbReference>
<keyword evidence="4" id="KW-0732">Signal</keyword>
<dbReference type="PANTHER" id="PTHR35789:SF1">
    <property type="entry name" value="SPORE GERMINATION PROTEIN B3"/>
    <property type="match status" value="1"/>
</dbReference>
<evidence type="ECO:0000256" key="3">
    <source>
        <dbReference type="ARBA" id="ARBA00022544"/>
    </source>
</evidence>
<feature type="domain" description="Spore germination protein N-terminal" evidence="9">
    <location>
        <begin position="43"/>
        <end position="207"/>
    </location>
</feature>
<dbReference type="Proteomes" id="UP000031950">
    <property type="component" value="Unassembled WGS sequence"/>
</dbReference>
<dbReference type="Pfam" id="PF05504">
    <property type="entry name" value="Spore_GerAC"/>
    <property type="match status" value="1"/>
</dbReference>
<evidence type="ECO:0000313" key="10">
    <source>
        <dbReference type="EMBL" id="KIL48848.1"/>
    </source>
</evidence>
<proteinExistence type="inferred from homology"/>
<accession>A0A0C2VY06</accession>
<evidence type="ECO:0000256" key="2">
    <source>
        <dbReference type="ARBA" id="ARBA00007886"/>
    </source>
</evidence>
<evidence type="ECO:0000256" key="6">
    <source>
        <dbReference type="ARBA" id="ARBA00023139"/>
    </source>
</evidence>
<keyword evidence="11" id="KW-1185">Reference proteome</keyword>
<dbReference type="InterPro" id="IPR038501">
    <property type="entry name" value="Spore_GerAC_C_sf"/>
</dbReference>
<gene>
    <name evidence="10" type="ORF">KP77_20590</name>
</gene>
<dbReference type="AlphaFoldDB" id="A0A0C2VY06"/>
<keyword evidence="3" id="KW-0309">Germination</keyword>
<comment type="caution">
    <text evidence="10">The sequence shown here is derived from an EMBL/GenBank/DDBJ whole genome shotgun (WGS) entry which is preliminary data.</text>
</comment>
<keyword evidence="7" id="KW-0449">Lipoprotein</keyword>
<dbReference type="InterPro" id="IPR057336">
    <property type="entry name" value="GerAC_N"/>
</dbReference>
<name>A0A0C2VY06_9BACL</name>
<dbReference type="PATRIC" id="fig|135826.4.peg.2054"/>
<dbReference type="STRING" id="135826.KP77_20590"/>
<organism evidence="10 11">
    <name type="scientific">Jeotgalibacillus alimentarius</name>
    <dbReference type="NCBI Taxonomy" id="135826"/>
    <lineage>
        <taxon>Bacteria</taxon>
        <taxon>Bacillati</taxon>
        <taxon>Bacillota</taxon>
        <taxon>Bacilli</taxon>
        <taxon>Bacillales</taxon>
        <taxon>Caryophanaceae</taxon>
        <taxon>Jeotgalibacillus</taxon>
    </lineage>
</organism>
<comment type="subcellular location">
    <subcellularLocation>
        <location evidence="1">Membrane</location>
        <topology evidence="1">Lipid-anchor</topology>
    </subcellularLocation>
</comment>
<evidence type="ECO:0000256" key="1">
    <source>
        <dbReference type="ARBA" id="ARBA00004635"/>
    </source>
</evidence>
<evidence type="ECO:0000259" key="8">
    <source>
        <dbReference type="Pfam" id="PF05504"/>
    </source>
</evidence>
<feature type="domain" description="Spore germination GerAC-like C-terminal" evidence="8">
    <location>
        <begin position="220"/>
        <end position="385"/>
    </location>
</feature>
<dbReference type="Pfam" id="PF25198">
    <property type="entry name" value="Spore_GerAC_N"/>
    <property type="match status" value="1"/>
</dbReference>
<dbReference type="GO" id="GO:0009847">
    <property type="term" value="P:spore germination"/>
    <property type="evidence" value="ECO:0007669"/>
    <property type="project" value="InterPro"/>
</dbReference>
<evidence type="ECO:0000256" key="4">
    <source>
        <dbReference type="ARBA" id="ARBA00022729"/>
    </source>
</evidence>
<evidence type="ECO:0000259" key="9">
    <source>
        <dbReference type="Pfam" id="PF25198"/>
    </source>
</evidence>
<sequence length="388" mass="44710">MHVEEYMMRLQAIDIDLAFKGWEIIEKIYFDFIMCLSPDSCWDQNLLKDVQLIYTVGYDVLKDGSEETTSVAPPVDEMVETVNVLSTNNKTVRDSRYHLDTIVAEHIDFSKLQVVVLGKDLAEDKIYPYIDVIYRDPRHHLNARLAMTDTSAKELLNQPIDSQKNKSEYYAGLLESSEIINVIPKMTLQHACTILLDPGIDLFIPLLVYRDELKRAEAIGTSLFSKDKYTGTFLNHDQSTIFNVLRNKTDRVVRMTRKYSEDKEPEVSNYMTMEFKNTKTSLKLLKDPFRISVKIKLKGAVAEYGPDHLVGTKKLDSIESWWEKTLKKDTEDLFTILKENQSDILGIGRMTAALMPDEWDEKEWHEKFSQLPVEVEVDMSISSTGIID</sequence>
<reference evidence="10 11" key="1">
    <citation type="submission" date="2015-01" db="EMBL/GenBank/DDBJ databases">
        <title>Genome sequence of Jeotgalibacillus alimentarius.</title>
        <authorList>
            <person name="Goh K.M."/>
            <person name="Chan K.-G."/>
            <person name="Yaakop A.S."/>
            <person name="Ee R."/>
            <person name="Gan H.M."/>
            <person name="Chan C.S."/>
        </authorList>
    </citation>
    <scope>NUCLEOTIDE SEQUENCE [LARGE SCALE GENOMIC DNA]</scope>
    <source>
        <strain evidence="10 11">YKJ-13</strain>
    </source>
</reference>
<dbReference type="Gene3D" id="3.30.300.210">
    <property type="entry name" value="Nutrient germinant receptor protein C, domain 3"/>
    <property type="match status" value="1"/>
</dbReference>
<dbReference type="EMBL" id="JXRQ01000018">
    <property type="protein sequence ID" value="KIL48848.1"/>
    <property type="molecule type" value="Genomic_DNA"/>
</dbReference>
<evidence type="ECO:0008006" key="12">
    <source>
        <dbReference type="Google" id="ProtNLM"/>
    </source>
</evidence>
<dbReference type="InterPro" id="IPR008844">
    <property type="entry name" value="Spore_GerAC-like"/>
</dbReference>
<keyword evidence="5" id="KW-0472">Membrane</keyword>
<dbReference type="OrthoDB" id="2370124at2"/>
<evidence type="ECO:0000256" key="7">
    <source>
        <dbReference type="ARBA" id="ARBA00023288"/>
    </source>
</evidence>
<dbReference type="PANTHER" id="PTHR35789">
    <property type="entry name" value="SPORE GERMINATION PROTEIN B3"/>
    <property type="match status" value="1"/>
</dbReference>